<reference evidence="2" key="1">
    <citation type="submission" date="2010-05" db="EMBL/GenBank/DDBJ databases">
        <authorList>
            <person name="Muzny D."/>
            <person name="Qin X."/>
            <person name="Buhay C."/>
            <person name="Dugan-Rocha S."/>
            <person name="Ding Y."/>
            <person name="Chen G."/>
            <person name="Hawes A."/>
            <person name="Holder M."/>
            <person name="Jhangiani S."/>
            <person name="Johnson A."/>
            <person name="Khan Z."/>
            <person name="Li Z."/>
            <person name="Liu W."/>
            <person name="Liu X."/>
            <person name="Perez L."/>
            <person name="Shen H."/>
            <person name="Wang Q."/>
            <person name="Watt J."/>
            <person name="Xi L."/>
            <person name="Xin Y."/>
            <person name="Zhou J."/>
            <person name="Deng J."/>
            <person name="Jiang H."/>
            <person name="Liu Y."/>
            <person name="Qu J."/>
            <person name="Song X.-Z."/>
            <person name="Zhang L."/>
            <person name="Villasana D."/>
            <person name="Johnson A."/>
            <person name="Liu J."/>
            <person name="Liyanage D."/>
            <person name="Lorensuhewa L."/>
            <person name="Robinson T."/>
            <person name="Song A."/>
            <person name="Song B.-B."/>
            <person name="Dinh H."/>
            <person name="Thornton R."/>
            <person name="Coyle M."/>
            <person name="Francisco L."/>
            <person name="Jackson L."/>
            <person name="Javaid M."/>
            <person name="Korchina V."/>
            <person name="Kovar C."/>
            <person name="Mata R."/>
            <person name="Mathew T."/>
            <person name="Ngo R."/>
            <person name="Nguyen L."/>
            <person name="Nguyen N."/>
            <person name="Okwuonu G."/>
            <person name="Ongeri F."/>
            <person name="Pham C."/>
            <person name="Simmons D."/>
            <person name="Wilczek-Boney K."/>
            <person name="Hale W."/>
            <person name="Jakkamsetti A."/>
            <person name="Pham P."/>
            <person name="Ruth R."/>
            <person name="San Lucas F."/>
            <person name="Warren J."/>
            <person name="Zhang J."/>
            <person name="Zhao Z."/>
            <person name="Zhou C."/>
            <person name="Zhu D."/>
            <person name="Lee S."/>
            <person name="Bess C."/>
            <person name="Blankenburg K."/>
            <person name="Forbes L."/>
            <person name="Fu Q."/>
            <person name="Gubbala S."/>
            <person name="Hirani K."/>
            <person name="Jayaseelan J.C."/>
            <person name="Lara F."/>
            <person name="Munidasa M."/>
            <person name="Palculict T."/>
            <person name="Patil S."/>
            <person name="Pu L.-L."/>
            <person name="Saada N."/>
            <person name="Tang L."/>
            <person name="Weissenberger G."/>
            <person name="Zhu Y."/>
            <person name="Hemphill L."/>
            <person name="Shang Y."/>
            <person name="Youmans B."/>
            <person name="Ayvaz T."/>
            <person name="Ross M."/>
            <person name="Santibanez J."/>
            <person name="Aqrawi P."/>
            <person name="Gross S."/>
            <person name="Joshi V."/>
            <person name="Fowler G."/>
            <person name="Nazareth L."/>
            <person name="Reid J."/>
            <person name="Worley K."/>
            <person name="Petrosino J."/>
            <person name="Highlander S."/>
            <person name="Gibbs R."/>
        </authorList>
    </citation>
    <scope>NUCLEOTIDE SEQUENCE [LARGE SCALE GENOMIC DNA]</scope>
    <source>
        <strain evidence="2">ATCC 53516</strain>
    </source>
</reference>
<protein>
    <submittedName>
        <fullName evidence="2">Uncharacterized protein</fullName>
    </submittedName>
</protein>
<organism evidence="2">
    <name type="scientific">Finegoldia magna ATCC 53516</name>
    <dbReference type="NCBI Taxonomy" id="525282"/>
    <lineage>
        <taxon>Bacteria</taxon>
        <taxon>Bacillati</taxon>
        <taxon>Bacillota</taxon>
        <taxon>Tissierellia</taxon>
        <taxon>Tissierellales</taxon>
        <taxon>Peptoniphilaceae</taxon>
        <taxon>Finegoldia</taxon>
    </lineage>
</organism>
<accession>D6S6E3</accession>
<dbReference type="RefSeq" id="WP_002834717.1">
    <property type="nucleotide sequence ID" value="NZ_CM000955.1"/>
</dbReference>
<feature type="chain" id="PRO_5003087745" evidence="1">
    <location>
        <begin position="29"/>
        <end position="1286"/>
    </location>
</feature>
<dbReference type="EMBL" id="ACHM02000001">
    <property type="protein sequence ID" value="EFH93647.1"/>
    <property type="molecule type" value="Genomic_DNA"/>
</dbReference>
<keyword evidence="1" id="KW-0732">Signal</keyword>
<evidence type="ECO:0000313" key="2">
    <source>
        <dbReference type="EMBL" id="EFH93647.1"/>
    </source>
</evidence>
<name>D6S6E3_FINMA</name>
<dbReference type="Proteomes" id="UP000004063">
    <property type="component" value="Chromosome"/>
</dbReference>
<dbReference type="STRING" id="525282.HMPREF0391_10015"/>
<sequence>MKFNLKRATATVLLAAMLVGSAPINVFAEETKLAPTKDNTSVRAVDTPDWEVSYEEANSEYWPLAAHNRLIEPSTGDFIKNPTIEYGGSYNYTDPNSKDREVIKLLYKTNSSPGGAWNKMLLKFDKTLYQMIDWDNNQTGAWKDPSTNRGPASPLHFKNGIMTFTRESRENVGSENVVSFDIDKAGFKTNVIEAPMHFVLKDQATLEKENLPKSIQELTREKEPIIQMRITDKKYERVRMNPTKHRNGYSTYTPSTVIPKKDYRTGLIPQSQQDNGSPWIFAQDSYISYDKNRGYVDLTIRHNKGDFLLTAYNYNPYIGLRTVMEDKFFNILAGSSYKKADGTEVAEDSNDKIADVFLLNADEDPYGKGATYENPITDRKIPVLRRQINDGKDGLKYIQVLGSDYKKTDYESNIKTQQNGKALDLLINGAAANSLKGVATVVRFYVQPDKFDKIVNDSDLLDMTFYTTFTMQTKTPKDTFTGKVDKDRKLKQGDELILDVGTDEFSGGAKIGDRKLTMEVGKRPHTVVFNAESNALGGTSLYWKDKTSYWWRIPYDMTLKEGTPIKIYMEGLKKPIKEVRFYKNKEEQAKGNSGDFFTIAKDAEKTGDMQYARFAGNLKSPHVAKTQNEASIPEIFTEDNIIHGHTKVGNAIVRATGVGENDTLLKQAYLTDQEDTFKTAGSGDNEEVIIDQKRSQAVIVNKKIEFGYEFSTKDAINPKDPLGATTGITNNKYKMIKDAPIGFTTEDFSINAVEKLPPIIEQVQAKVNFDLNGGYLGEDANDDNAKKPITKIAPLNENYRYNVDKETNFPTTELNKNYKANAFEGDNRRMVDDGSGKQVMASHTDQPLGTETYKSMFDKYNEELKKRLTEAQALPTGAGAPNAIRNAAISEAQQDIASFKVYVEKFYTSKGIDITKSQLWLREFPGKESQKDLKTENPKMDNKEFYGWTTKKVDTVDGYNKLQELTTEEQAKDTTNAYKFTENSPILSEMTVYAFYGPLRSQVTNPKQTYDQDDDKQYIEIAPEEGKNLPKNASYKLVKKNDDGSYTEVKGTSQTTTKDGRLVLDITDLPSDKFDPKEDYYIEATEVGKAPSYSTKPIKIDKVAPSFGEANKNMTIEQDAYGYQVKISAKASDDSGILRVYESENKDSGYYDKNASLKSADLNKHIYQQNGEDKTYSVIAIDKFGNKTTVKKSVEKKAEPLQLNADVPYEGDDFIYVSSEEGADIKIEVLNSDDSKAFEINTNLAYGDAEIDTLNDGSTFEFERGQTVIITASKGGKTAKLTLEVD</sequence>
<proteinExistence type="predicted"/>
<gene>
    <name evidence="2" type="ORF">HMPREF0391_10015</name>
</gene>
<dbReference type="OrthoDB" id="1694069at2"/>
<feature type="signal peptide" evidence="1">
    <location>
        <begin position="1"/>
        <end position="28"/>
    </location>
</feature>
<evidence type="ECO:0000256" key="1">
    <source>
        <dbReference type="SAM" id="SignalP"/>
    </source>
</evidence>
<dbReference type="HOGENOM" id="CLU_268303_0_0_9"/>
<comment type="caution">
    <text evidence="2">The sequence shown here is derived from an EMBL/GenBank/DDBJ whole genome shotgun (WGS) entry which is preliminary data.</text>
</comment>